<dbReference type="Proteomes" id="UP000277928">
    <property type="component" value="Unassembled WGS sequence"/>
</dbReference>
<proteinExistence type="predicted"/>
<feature type="transmembrane region" description="Helical" evidence="1">
    <location>
        <begin position="61"/>
        <end position="87"/>
    </location>
</feature>
<evidence type="ECO:0000313" key="2">
    <source>
        <dbReference type="EMBL" id="VDK85317.1"/>
    </source>
</evidence>
<evidence type="ECO:0000256" key="1">
    <source>
        <dbReference type="SAM" id="Phobius"/>
    </source>
</evidence>
<dbReference type="EMBL" id="UYRX01000685">
    <property type="protein sequence ID" value="VDK85317.1"/>
    <property type="molecule type" value="Genomic_DNA"/>
</dbReference>
<name>A0A3P6TJG3_LITSI</name>
<evidence type="ECO:0000313" key="3">
    <source>
        <dbReference type="Proteomes" id="UP000277928"/>
    </source>
</evidence>
<organism evidence="2 3">
    <name type="scientific">Litomosoides sigmodontis</name>
    <name type="common">Filarial nematode worm</name>
    <dbReference type="NCBI Taxonomy" id="42156"/>
    <lineage>
        <taxon>Eukaryota</taxon>
        <taxon>Metazoa</taxon>
        <taxon>Ecdysozoa</taxon>
        <taxon>Nematoda</taxon>
        <taxon>Chromadorea</taxon>
        <taxon>Rhabditida</taxon>
        <taxon>Spirurina</taxon>
        <taxon>Spiruromorpha</taxon>
        <taxon>Filarioidea</taxon>
        <taxon>Onchocercidae</taxon>
        <taxon>Litomosoides</taxon>
    </lineage>
</organism>
<keyword evidence="1" id="KW-1133">Transmembrane helix</keyword>
<dbReference type="AlphaFoldDB" id="A0A3P6TJG3"/>
<keyword evidence="1" id="KW-0472">Membrane</keyword>
<dbReference type="STRING" id="42156.A0A3P6TJG3"/>
<protein>
    <submittedName>
        <fullName evidence="2">Uncharacterized protein</fullName>
    </submittedName>
</protein>
<accession>A0A3P6TJG3</accession>
<gene>
    <name evidence="2" type="ORF">NLS_LOCUS7071</name>
</gene>
<keyword evidence="3" id="KW-1185">Reference proteome</keyword>
<dbReference type="OrthoDB" id="5877627at2759"/>
<sequence>NAMPNSLSMNSDEKSEEGRGAFVVANPIDTTSSSVDRSFNAFGFMRDVVLIARTMKDNKGKVLICLLLSVVTGLAMLMIACVISGCYQRRMKRRKNSGMRNGEETVEIAKSTELNTLMRSNHLPSVFLDSNSRICFDIGDLSNNRESFLRFTQLTPPRVPQNMHGYRSFARECYGVRVISHPVAVVTVWGDIPEGYKQLLELLAATERKQGRRPSVADYIRE</sequence>
<feature type="non-terminal residue" evidence="2">
    <location>
        <position position="1"/>
    </location>
</feature>
<reference evidence="2 3" key="1">
    <citation type="submission" date="2018-08" db="EMBL/GenBank/DDBJ databases">
        <authorList>
            <person name="Laetsch R D."/>
            <person name="Stevens L."/>
            <person name="Kumar S."/>
            <person name="Blaxter L. M."/>
        </authorList>
    </citation>
    <scope>NUCLEOTIDE SEQUENCE [LARGE SCALE GENOMIC DNA]</scope>
</reference>
<keyword evidence="1" id="KW-0812">Transmembrane</keyword>